<dbReference type="GO" id="GO:0008973">
    <property type="term" value="F:phosphopentomutase activity"/>
    <property type="evidence" value="ECO:0007669"/>
    <property type="project" value="TreeGrafter"/>
</dbReference>
<name>A0A552WQN0_9MICO</name>
<dbReference type="InterPro" id="IPR005844">
    <property type="entry name" value="A-D-PHexomutase_a/b/a-I"/>
</dbReference>
<comment type="similarity">
    <text evidence="2 7">Belongs to the phosphohexose mutase family.</text>
</comment>
<dbReference type="GO" id="GO:0000287">
    <property type="term" value="F:magnesium ion binding"/>
    <property type="evidence" value="ECO:0007669"/>
    <property type="project" value="InterPro"/>
</dbReference>
<keyword evidence="3" id="KW-0597">Phosphoprotein</keyword>
<evidence type="ECO:0000256" key="3">
    <source>
        <dbReference type="ARBA" id="ARBA00022553"/>
    </source>
</evidence>
<sequence>MHTTTEEVRAWIDADPDPTARAELTQLLARAAGEPGDGAAESARADLDNRFAGTLEFGTAGLRGALGAGPNRMNRAVVIKAAAGLSAYLTSRVGAGFTVVIGYDARYGSARFAQDTAAVVTAAGGRAMLLPGPLPTPVLAFAVRHLGTDAGVMVTASHNPPQDNGYKVYLGGRVVTDAGQGAQIVPPYDAEIAARIAAAGPANLVPRTETGWTVLGADVREAYLRRAASLIPARHTRDVRIVYTPMHGVGGATAVEALRRAGFTDVHVVAQQADPDPDFPTVAFPNPEEPGALNLALDMARAVDADVVLANDPDADRCSMAIPDRTVPGGWRQLTGDEIGALLGAQTGQAMALTGRGVMASSVVSSRLLAKVARSHGLEHRTTLTGFKWIARTEGLVFGYEEAIGYCVDPAAVRDKDGISAALRLAYLTAQLVNAGATFTASLDDLARRHGLHATSQLSVRVEDLSLIPAAMARLRAAGPTTLAGSPVVATTDLAEGSPDLPPTDGLLYLTAAEDRVIIRPSGTEPKLKCYLEVIVPVPDTGDVTATRRVAAARLERLRADVAAAVGL</sequence>
<dbReference type="Gene3D" id="3.40.120.10">
    <property type="entry name" value="Alpha-D-Glucose-1,6-Bisphosphate, subunit A, domain 3"/>
    <property type="match status" value="3"/>
</dbReference>
<dbReference type="AlphaFoldDB" id="A0A552WQN0"/>
<dbReference type="Pfam" id="PF02879">
    <property type="entry name" value="PGM_PMM_II"/>
    <property type="match status" value="1"/>
</dbReference>
<dbReference type="RefSeq" id="WP_143418590.1">
    <property type="nucleotide sequence ID" value="NZ_VJXR01000029.1"/>
</dbReference>
<proteinExistence type="inferred from homology"/>
<evidence type="ECO:0000259" key="10">
    <source>
        <dbReference type="Pfam" id="PF02879"/>
    </source>
</evidence>
<feature type="domain" description="Alpha-D-phosphohexomutase alpha/beta/alpha" evidence="11">
    <location>
        <begin position="336"/>
        <end position="431"/>
    </location>
</feature>
<evidence type="ECO:0000256" key="4">
    <source>
        <dbReference type="ARBA" id="ARBA00022723"/>
    </source>
</evidence>
<dbReference type="CDD" id="cd05799">
    <property type="entry name" value="PGM2"/>
    <property type="match status" value="1"/>
</dbReference>
<reference evidence="12 13" key="1">
    <citation type="submission" date="2019-07" db="EMBL/GenBank/DDBJ databases">
        <title>Georgenia wutianyii sp. nov. and Georgenia *** sp. nov. isolated from plateau pika (Ochotona curzoniae) in the Qinghai-Tibet plateau of China.</title>
        <authorList>
            <person name="Tian Z."/>
        </authorList>
    </citation>
    <scope>NUCLEOTIDE SEQUENCE [LARGE SCALE GENOMIC DNA]</scope>
    <source>
        <strain evidence="12 13">Z446</strain>
    </source>
</reference>
<keyword evidence="4 7" id="KW-0479">Metal-binding</keyword>
<feature type="domain" description="Alpha-D-phosphohexomutase alpha/beta/alpha" evidence="9">
    <location>
        <begin position="56"/>
        <end position="196"/>
    </location>
</feature>
<dbReference type="Pfam" id="PF00408">
    <property type="entry name" value="PGM_PMM_IV"/>
    <property type="match status" value="1"/>
</dbReference>
<dbReference type="InterPro" id="IPR005846">
    <property type="entry name" value="A-D-PHexomutase_a/b/a-III"/>
</dbReference>
<evidence type="ECO:0000259" key="11">
    <source>
        <dbReference type="Pfam" id="PF02880"/>
    </source>
</evidence>
<keyword evidence="5 7" id="KW-0460">Magnesium</keyword>
<feature type="domain" description="Alpha-D-phosphohexomutase alpha/beta/alpha" evidence="10">
    <location>
        <begin position="222"/>
        <end position="321"/>
    </location>
</feature>
<feature type="domain" description="Alpha-D-phosphohexomutase C-terminal" evidence="8">
    <location>
        <begin position="460"/>
        <end position="533"/>
    </location>
</feature>
<gene>
    <name evidence="12" type="ORF">FJ693_10995</name>
</gene>
<dbReference type="GO" id="GO:0005975">
    <property type="term" value="P:carbohydrate metabolic process"/>
    <property type="evidence" value="ECO:0007669"/>
    <property type="project" value="InterPro"/>
</dbReference>
<dbReference type="Gene3D" id="3.30.310.50">
    <property type="entry name" value="Alpha-D-phosphohexomutase, C-terminal domain"/>
    <property type="match status" value="1"/>
</dbReference>
<dbReference type="PRINTS" id="PR00509">
    <property type="entry name" value="PGMPMM"/>
</dbReference>
<evidence type="ECO:0000256" key="2">
    <source>
        <dbReference type="ARBA" id="ARBA00010231"/>
    </source>
</evidence>
<dbReference type="InterPro" id="IPR005845">
    <property type="entry name" value="A-D-PHexomutase_a/b/a-II"/>
</dbReference>
<protein>
    <submittedName>
        <fullName evidence="12">Phospho-sugar mutase</fullName>
    </submittedName>
</protein>
<dbReference type="EMBL" id="VJXR01000029">
    <property type="protein sequence ID" value="TRW45118.1"/>
    <property type="molecule type" value="Genomic_DNA"/>
</dbReference>
<comment type="cofactor">
    <cofactor evidence="1">
        <name>Mg(2+)</name>
        <dbReference type="ChEBI" id="CHEBI:18420"/>
    </cofactor>
</comment>
<evidence type="ECO:0000313" key="13">
    <source>
        <dbReference type="Proteomes" id="UP000318693"/>
    </source>
</evidence>
<organism evidence="12 13">
    <name type="scientific">Georgenia yuyongxinii</name>
    <dbReference type="NCBI Taxonomy" id="2589797"/>
    <lineage>
        <taxon>Bacteria</taxon>
        <taxon>Bacillati</taxon>
        <taxon>Actinomycetota</taxon>
        <taxon>Actinomycetes</taxon>
        <taxon>Micrococcales</taxon>
        <taxon>Bogoriellaceae</taxon>
        <taxon>Georgenia</taxon>
    </lineage>
</organism>
<evidence type="ECO:0000256" key="1">
    <source>
        <dbReference type="ARBA" id="ARBA00001946"/>
    </source>
</evidence>
<dbReference type="InterPro" id="IPR005843">
    <property type="entry name" value="A-D-PHexomutase_C"/>
</dbReference>
<dbReference type="InterPro" id="IPR036900">
    <property type="entry name" value="A-D-PHexomutase_C_sf"/>
</dbReference>
<comment type="caution">
    <text evidence="12">The sequence shown here is derived from an EMBL/GenBank/DDBJ whole genome shotgun (WGS) entry which is preliminary data.</text>
</comment>
<dbReference type="InterPro" id="IPR016055">
    <property type="entry name" value="A-D-PHexomutase_a/b/a-I/II/III"/>
</dbReference>
<evidence type="ECO:0000256" key="6">
    <source>
        <dbReference type="ARBA" id="ARBA00023235"/>
    </source>
</evidence>
<evidence type="ECO:0000256" key="5">
    <source>
        <dbReference type="ARBA" id="ARBA00022842"/>
    </source>
</evidence>
<dbReference type="PROSITE" id="PS00710">
    <property type="entry name" value="PGM_PMM"/>
    <property type="match status" value="1"/>
</dbReference>
<evidence type="ECO:0000259" key="9">
    <source>
        <dbReference type="Pfam" id="PF02878"/>
    </source>
</evidence>
<dbReference type="Proteomes" id="UP000318693">
    <property type="component" value="Unassembled WGS sequence"/>
</dbReference>
<keyword evidence="6" id="KW-0413">Isomerase</keyword>
<evidence type="ECO:0000313" key="12">
    <source>
        <dbReference type="EMBL" id="TRW45118.1"/>
    </source>
</evidence>
<dbReference type="GO" id="GO:0006166">
    <property type="term" value="P:purine ribonucleoside salvage"/>
    <property type="evidence" value="ECO:0007669"/>
    <property type="project" value="TreeGrafter"/>
</dbReference>
<dbReference type="SUPFAM" id="SSF53738">
    <property type="entry name" value="Phosphoglucomutase, first 3 domains"/>
    <property type="match status" value="3"/>
</dbReference>
<dbReference type="Pfam" id="PF02880">
    <property type="entry name" value="PGM_PMM_III"/>
    <property type="match status" value="1"/>
</dbReference>
<dbReference type="PANTHER" id="PTHR45745:SF1">
    <property type="entry name" value="PHOSPHOGLUCOMUTASE 2B-RELATED"/>
    <property type="match status" value="1"/>
</dbReference>
<evidence type="ECO:0000256" key="7">
    <source>
        <dbReference type="RuleBase" id="RU004326"/>
    </source>
</evidence>
<dbReference type="SUPFAM" id="SSF55957">
    <property type="entry name" value="Phosphoglucomutase, C-terminal domain"/>
    <property type="match status" value="1"/>
</dbReference>
<dbReference type="InterPro" id="IPR005841">
    <property type="entry name" value="Alpha-D-phosphohexomutase_SF"/>
</dbReference>
<dbReference type="InterPro" id="IPR016066">
    <property type="entry name" value="A-D-PHexomutase_CS"/>
</dbReference>
<keyword evidence="13" id="KW-1185">Reference proteome</keyword>
<dbReference type="PANTHER" id="PTHR45745">
    <property type="entry name" value="PHOSPHOMANNOMUTASE 45A"/>
    <property type="match status" value="1"/>
</dbReference>
<dbReference type="Pfam" id="PF02878">
    <property type="entry name" value="PGM_PMM_I"/>
    <property type="match status" value="1"/>
</dbReference>
<accession>A0A552WQN0</accession>
<evidence type="ECO:0000259" key="8">
    <source>
        <dbReference type="Pfam" id="PF00408"/>
    </source>
</evidence>